<dbReference type="VEuPathDB" id="FungiDB:ASPBRDRAFT_43065"/>
<keyword evidence="1" id="KW-1133">Transmembrane helix</keyword>
<feature type="transmembrane region" description="Helical" evidence="1">
    <location>
        <begin position="35"/>
        <end position="58"/>
    </location>
</feature>
<accession>A0A1L9UJ37</accession>
<organism evidence="2 3">
    <name type="scientific">Aspergillus brasiliensis (strain CBS 101740 / IMI 381727 / IBT 21946)</name>
    <dbReference type="NCBI Taxonomy" id="767769"/>
    <lineage>
        <taxon>Eukaryota</taxon>
        <taxon>Fungi</taxon>
        <taxon>Dikarya</taxon>
        <taxon>Ascomycota</taxon>
        <taxon>Pezizomycotina</taxon>
        <taxon>Eurotiomycetes</taxon>
        <taxon>Eurotiomycetidae</taxon>
        <taxon>Eurotiales</taxon>
        <taxon>Aspergillaceae</taxon>
        <taxon>Aspergillus</taxon>
        <taxon>Aspergillus subgen. Circumdati</taxon>
    </lineage>
</organism>
<dbReference type="AlphaFoldDB" id="A0A1L9UJ37"/>
<proteinExistence type="predicted"/>
<dbReference type="RefSeq" id="XP_067478936.1">
    <property type="nucleotide sequence ID" value="XM_067624917.1"/>
</dbReference>
<keyword evidence="3" id="KW-1185">Reference proteome</keyword>
<evidence type="ECO:0000313" key="2">
    <source>
        <dbReference type="EMBL" id="OJJ71688.1"/>
    </source>
</evidence>
<name>A0A1L9UJ37_ASPBC</name>
<protein>
    <submittedName>
        <fullName evidence="2">Uncharacterized protein</fullName>
    </submittedName>
</protein>
<sequence>MGHCLRVAGSPTEQRDGTYRALDYILHMTWIRVSVLLLCDLLWLLILFLVFACIAWEIGWAAGGICYDCYDMTDMFMIWDVGCLLMSMLR</sequence>
<keyword evidence="1" id="KW-0812">Transmembrane</keyword>
<evidence type="ECO:0000313" key="3">
    <source>
        <dbReference type="Proteomes" id="UP000184499"/>
    </source>
</evidence>
<dbReference type="GeneID" id="93577405"/>
<reference evidence="3" key="1">
    <citation type="journal article" date="2017" name="Genome Biol.">
        <title>Comparative genomics reveals high biological diversity and specific adaptations in the industrially and medically important fungal genus Aspergillus.</title>
        <authorList>
            <person name="de Vries R.P."/>
            <person name="Riley R."/>
            <person name="Wiebenga A."/>
            <person name="Aguilar-Osorio G."/>
            <person name="Amillis S."/>
            <person name="Uchima C.A."/>
            <person name="Anderluh G."/>
            <person name="Asadollahi M."/>
            <person name="Askin M."/>
            <person name="Barry K."/>
            <person name="Battaglia E."/>
            <person name="Bayram O."/>
            <person name="Benocci T."/>
            <person name="Braus-Stromeyer S.A."/>
            <person name="Caldana C."/>
            <person name="Canovas D."/>
            <person name="Cerqueira G.C."/>
            <person name="Chen F."/>
            <person name="Chen W."/>
            <person name="Choi C."/>
            <person name="Clum A."/>
            <person name="Dos Santos R.A."/>
            <person name="Damasio A.R."/>
            <person name="Diallinas G."/>
            <person name="Emri T."/>
            <person name="Fekete E."/>
            <person name="Flipphi M."/>
            <person name="Freyberg S."/>
            <person name="Gallo A."/>
            <person name="Gournas C."/>
            <person name="Habgood R."/>
            <person name="Hainaut M."/>
            <person name="Harispe M.L."/>
            <person name="Henrissat B."/>
            <person name="Hilden K.S."/>
            <person name="Hope R."/>
            <person name="Hossain A."/>
            <person name="Karabika E."/>
            <person name="Karaffa L."/>
            <person name="Karanyi Z."/>
            <person name="Krasevec N."/>
            <person name="Kuo A."/>
            <person name="Kusch H."/>
            <person name="LaButti K."/>
            <person name="Lagendijk E.L."/>
            <person name="Lapidus A."/>
            <person name="Levasseur A."/>
            <person name="Lindquist E."/>
            <person name="Lipzen A."/>
            <person name="Logrieco A.F."/>
            <person name="MacCabe A."/>
            <person name="Maekelae M.R."/>
            <person name="Malavazi I."/>
            <person name="Melin P."/>
            <person name="Meyer V."/>
            <person name="Mielnichuk N."/>
            <person name="Miskei M."/>
            <person name="Molnar A.P."/>
            <person name="Mule G."/>
            <person name="Ngan C.Y."/>
            <person name="Orejas M."/>
            <person name="Orosz E."/>
            <person name="Ouedraogo J.P."/>
            <person name="Overkamp K.M."/>
            <person name="Park H.-S."/>
            <person name="Perrone G."/>
            <person name="Piumi F."/>
            <person name="Punt P.J."/>
            <person name="Ram A.F."/>
            <person name="Ramon A."/>
            <person name="Rauscher S."/>
            <person name="Record E."/>
            <person name="Riano-Pachon D.M."/>
            <person name="Robert V."/>
            <person name="Roehrig J."/>
            <person name="Ruller R."/>
            <person name="Salamov A."/>
            <person name="Salih N.S."/>
            <person name="Samson R.A."/>
            <person name="Sandor E."/>
            <person name="Sanguinetti M."/>
            <person name="Schuetze T."/>
            <person name="Sepcic K."/>
            <person name="Shelest E."/>
            <person name="Sherlock G."/>
            <person name="Sophianopoulou V."/>
            <person name="Squina F.M."/>
            <person name="Sun H."/>
            <person name="Susca A."/>
            <person name="Todd R.B."/>
            <person name="Tsang A."/>
            <person name="Unkles S.E."/>
            <person name="van de Wiele N."/>
            <person name="van Rossen-Uffink D."/>
            <person name="Oliveira J.V."/>
            <person name="Vesth T.C."/>
            <person name="Visser J."/>
            <person name="Yu J.-H."/>
            <person name="Zhou M."/>
            <person name="Andersen M.R."/>
            <person name="Archer D.B."/>
            <person name="Baker S.E."/>
            <person name="Benoit I."/>
            <person name="Brakhage A.A."/>
            <person name="Braus G.H."/>
            <person name="Fischer R."/>
            <person name="Frisvad J.C."/>
            <person name="Goldman G.H."/>
            <person name="Houbraken J."/>
            <person name="Oakley B."/>
            <person name="Pocsi I."/>
            <person name="Scazzocchio C."/>
            <person name="Seiboth B."/>
            <person name="vanKuyk P.A."/>
            <person name="Wortman J."/>
            <person name="Dyer P.S."/>
            <person name="Grigoriev I.V."/>
        </authorList>
    </citation>
    <scope>NUCLEOTIDE SEQUENCE [LARGE SCALE GENOMIC DNA]</scope>
    <source>
        <strain evidence="3">CBS 101740 / IMI 381727 / IBT 21946</strain>
    </source>
</reference>
<dbReference type="Proteomes" id="UP000184499">
    <property type="component" value="Unassembled WGS sequence"/>
</dbReference>
<keyword evidence="1" id="KW-0472">Membrane</keyword>
<dbReference type="EMBL" id="KV878684">
    <property type="protein sequence ID" value="OJJ71688.1"/>
    <property type="molecule type" value="Genomic_DNA"/>
</dbReference>
<evidence type="ECO:0000256" key="1">
    <source>
        <dbReference type="SAM" id="Phobius"/>
    </source>
</evidence>
<gene>
    <name evidence="2" type="ORF">ASPBRDRAFT_43065</name>
</gene>